<keyword evidence="1" id="KW-0472">Membrane</keyword>
<keyword evidence="1" id="KW-0812">Transmembrane</keyword>
<evidence type="ECO:0000313" key="2">
    <source>
        <dbReference type="EMBL" id="JAA77731.1"/>
    </source>
</evidence>
<feature type="non-terminal residue" evidence="2">
    <location>
        <position position="1"/>
    </location>
</feature>
<protein>
    <submittedName>
        <fullName evidence="2">Uncharacterized protein</fullName>
    </submittedName>
</protein>
<proteinExistence type="predicted"/>
<organism evidence="2">
    <name type="scientific">Pararge aegeria</name>
    <name type="common">speckled wood butterfly</name>
    <dbReference type="NCBI Taxonomy" id="116150"/>
    <lineage>
        <taxon>Eukaryota</taxon>
        <taxon>Metazoa</taxon>
        <taxon>Ecdysozoa</taxon>
        <taxon>Arthropoda</taxon>
        <taxon>Hexapoda</taxon>
        <taxon>Insecta</taxon>
        <taxon>Pterygota</taxon>
        <taxon>Neoptera</taxon>
        <taxon>Endopterygota</taxon>
        <taxon>Lepidoptera</taxon>
        <taxon>Glossata</taxon>
        <taxon>Ditrysia</taxon>
        <taxon>Papilionoidea</taxon>
        <taxon>Nymphalidae</taxon>
        <taxon>Satyrinae</taxon>
        <taxon>Satyrini</taxon>
        <taxon>Parargina</taxon>
        <taxon>Pararge</taxon>
    </lineage>
</organism>
<reference evidence="2" key="2">
    <citation type="submission" date="2013-05" db="EMBL/GenBank/DDBJ databases">
        <authorList>
            <person name="Carter J.-M."/>
            <person name="Baker S.C."/>
            <person name="Pink R."/>
            <person name="Carter D.R.F."/>
            <person name="Collins A."/>
            <person name="Tomlin J."/>
            <person name="Gibbs M."/>
            <person name="Breuker C.J."/>
        </authorList>
    </citation>
    <scope>NUCLEOTIDE SEQUENCE</scope>
    <source>
        <tissue evidence="2">Ovary</tissue>
    </source>
</reference>
<name>S4NG47_9NEOP</name>
<feature type="non-terminal residue" evidence="2">
    <location>
        <position position="86"/>
    </location>
</feature>
<dbReference type="AlphaFoldDB" id="S4NG47"/>
<evidence type="ECO:0000256" key="1">
    <source>
        <dbReference type="SAM" id="Phobius"/>
    </source>
</evidence>
<reference evidence="2" key="1">
    <citation type="journal article" date="2013" name="BMC Genomics">
        <title>Unscrambling butterfly oogenesis.</title>
        <authorList>
            <person name="Carter J.M."/>
            <person name="Baker S.C."/>
            <person name="Pink R."/>
            <person name="Carter D.R."/>
            <person name="Collins A."/>
            <person name="Tomlin J."/>
            <person name="Gibbs M."/>
            <person name="Breuker C.J."/>
        </authorList>
    </citation>
    <scope>NUCLEOTIDE SEQUENCE</scope>
    <source>
        <tissue evidence="2">Ovary</tissue>
    </source>
</reference>
<sequence>ILNQKKHFYYSIQTNLKHSECLLMTTLLRIKDRHAHSTYATRHVPNKVTGHLNSLLHVMLGILFILVKPRQWFSKTISVSVSQISL</sequence>
<feature type="transmembrane region" description="Helical" evidence="1">
    <location>
        <begin position="48"/>
        <end position="67"/>
    </location>
</feature>
<keyword evidence="1" id="KW-1133">Transmembrane helix</keyword>
<dbReference type="EMBL" id="GAIX01014829">
    <property type="protein sequence ID" value="JAA77731.1"/>
    <property type="molecule type" value="Transcribed_RNA"/>
</dbReference>
<accession>S4NG47</accession>